<evidence type="ECO:0000256" key="4">
    <source>
        <dbReference type="ARBA" id="ARBA00008981"/>
    </source>
</evidence>
<protein>
    <recommendedName>
        <fullName evidence="8">Glutamate-1-semialdehyde 2,1-aminomutase</fullName>
        <shortName evidence="8">GSA</shortName>
        <ecNumber evidence="8">5.4.3.8</ecNumber>
    </recommendedName>
    <alternativeName>
        <fullName evidence="8">Glutamate-1-semialdehyde aminotransferase</fullName>
        <shortName evidence="8">GSA-AT</shortName>
    </alternativeName>
</protein>
<dbReference type="Proteomes" id="UP000724672">
    <property type="component" value="Unassembled WGS sequence"/>
</dbReference>
<evidence type="ECO:0000256" key="1">
    <source>
        <dbReference type="ARBA" id="ARBA00001579"/>
    </source>
</evidence>
<dbReference type="InterPro" id="IPR005814">
    <property type="entry name" value="Aminotrans_3"/>
</dbReference>
<evidence type="ECO:0000256" key="2">
    <source>
        <dbReference type="ARBA" id="ARBA00001933"/>
    </source>
</evidence>
<dbReference type="Pfam" id="PF00202">
    <property type="entry name" value="Aminotran_3"/>
    <property type="match status" value="1"/>
</dbReference>
<comment type="subunit">
    <text evidence="8">Homodimer.</text>
</comment>
<dbReference type="GO" id="GO:0006782">
    <property type="term" value="P:protoporphyrinogen IX biosynthetic process"/>
    <property type="evidence" value="ECO:0007669"/>
    <property type="project" value="UniProtKB-UniRule"/>
</dbReference>
<dbReference type="GO" id="GO:0005737">
    <property type="term" value="C:cytoplasm"/>
    <property type="evidence" value="ECO:0007669"/>
    <property type="project" value="UniProtKB-SubCell"/>
</dbReference>
<dbReference type="RefSeq" id="WP_203365822.1">
    <property type="nucleotide sequence ID" value="NZ_WSFT01000023.1"/>
</dbReference>
<evidence type="ECO:0000256" key="5">
    <source>
        <dbReference type="ARBA" id="ARBA00022898"/>
    </source>
</evidence>
<evidence type="ECO:0000256" key="3">
    <source>
        <dbReference type="ARBA" id="ARBA00004819"/>
    </source>
</evidence>
<reference evidence="10" key="1">
    <citation type="submission" date="2019-12" db="EMBL/GenBank/DDBJ databases">
        <title>Clostridiaceae gen. nov. sp. nov., isolated from sediment in Xinjiang, China.</title>
        <authorList>
            <person name="Zhang R."/>
        </authorList>
    </citation>
    <scope>NUCLEOTIDE SEQUENCE</scope>
    <source>
        <strain evidence="10">D2Q-11</strain>
    </source>
</reference>
<dbReference type="CDD" id="cd00610">
    <property type="entry name" value="OAT_like"/>
    <property type="match status" value="1"/>
</dbReference>
<evidence type="ECO:0000256" key="9">
    <source>
        <dbReference type="SAM" id="Coils"/>
    </source>
</evidence>
<evidence type="ECO:0000313" key="11">
    <source>
        <dbReference type="Proteomes" id="UP000724672"/>
    </source>
</evidence>
<dbReference type="SUPFAM" id="SSF53383">
    <property type="entry name" value="PLP-dependent transferases"/>
    <property type="match status" value="1"/>
</dbReference>
<keyword evidence="5 8" id="KW-0663">Pyridoxal phosphate</keyword>
<dbReference type="NCBIfam" id="NF000818">
    <property type="entry name" value="PRK00062.1"/>
    <property type="match status" value="1"/>
</dbReference>
<feature type="coiled-coil region" evidence="9">
    <location>
        <begin position="316"/>
        <end position="343"/>
    </location>
</feature>
<dbReference type="HAMAP" id="MF_00375">
    <property type="entry name" value="HemL_aminotrans_3"/>
    <property type="match status" value="1"/>
</dbReference>
<dbReference type="InterPro" id="IPR015424">
    <property type="entry name" value="PyrdxlP-dep_Trfase"/>
</dbReference>
<dbReference type="GO" id="GO:0030170">
    <property type="term" value="F:pyridoxal phosphate binding"/>
    <property type="evidence" value="ECO:0007669"/>
    <property type="project" value="InterPro"/>
</dbReference>
<feature type="modified residue" description="N6-(pyridoxal phosphate)lysine" evidence="8">
    <location>
        <position position="266"/>
    </location>
</feature>
<organism evidence="10 11">
    <name type="scientific">Anaeromonas frigoriresistens</name>
    <dbReference type="NCBI Taxonomy" id="2683708"/>
    <lineage>
        <taxon>Bacteria</taxon>
        <taxon>Bacillati</taxon>
        <taxon>Bacillota</taxon>
        <taxon>Tissierellia</taxon>
        <taxon>Tissierellales</taxon>
        <taxon>Thermohalobacteraceae</taxon>
        <taxon>Anaeromonas</taxon>
    </lineage>
</organism>
<dbReference type="Gene3D" id="3.40.640.10">
    <property type="entry name" value="Type I PLP-dependent aspartate aminotransferase-like (Major domain)"/>
    <property type="match status" value="1"/>
</dbReference>
<evidence type="ECO:0000313" key="10">
    <source>
        <dbReference type="EMBL" id="MBS4537894.1"/>
    </source>
</evidence>
<dbReference type="Gene3D" id="3.90.1150.10">
    <property type="entry name" value="Aspartate Aminotransferase, domain 1"/>
    <property type="match status" value="1"/>
</dbReference>
<name>A0A942Z8E3_9FIRM</name>
<keyword evidence="9" id="KW-0175">Coiled coil</keyword>
<comment type="subcellular location">
    <subcellularLocation>
        <location evidence="8">Cytoplasm</location>
    </subcellularLocation>
</comment>
<dbReference type="NCBIfam" id="TIGR00713">
    <property type="entry name" value="hemL"/>
    <property type="match status" value="1"/>
</dbReference>
<dbReference type="PANTHER" id="PTHR43713:SF3">
    <property type="entry name" value="GLUTAMATE-1-SEMIALDEHYDE 2,1-AMINOMUTASE 1, CHLOROPLASTIC-RELATED"/>
    <property type="match status" value="1"/>
</dbReference>
<keyword evidence="6 8" id="KW-0413">Isomerase</keyword>
<dbReference type="GO" id="GO:0008483">
    <property type="term" value="F:transaminase activity"/>
    <property type="evidence" value="ECO:0007669"/>
    <property type="project" value="InterPro"/>
</dbReference>
<comment type="pathway">
    <text evidence="3">Porphyrin-containing compound metabolism; protoporphyrin-IX biosynthesis; 5-aminolevulinate from L-glutamyl-tRNA(Glu): step 2/2.</text>
</comment>
<dbReference type="InterPro" id="IPR015422">
    <property type="entry name" value="PyrdxlP-dep_Trfase_small"/>
</dbReference>
<dbReference type="EMBL" id="WSFT01000023">
    <property type="protein sequence ID" value="MBS4537894.1"/>
    <property type="molecule type" value="Genomic_DNA"/>
</dbReference>
<keyword evidence="8" id="KW-0963">Cytoplasm</keyword>
<proteinExistence type="inferred from homology"/>
<sequence length="431" mass="47706">MFKKSKKIYEDAKKYIPGGVNSPVRAFKSVDLDPIFIEKGKGSKIYDVDGNSYIDYICSWGPLILGHSDEEVLDGIDHILKNGTSFGVPTEIEVKMAKLIVESYPSVDMVRMVNSGTEATMSALRLARAYTKRNKILKFEGCYHGHSDSLLVKSGSGAITFNVPTSPGVPDYVVKDTIVCKYNDLESVEKAFNEYGDDIACIIVEPVAGNMGVVPPIEGFLEGLRDITSRYDSLLIFDEVITGFRLSYGGAQQEFGIDPDITCFGKIIGGGLPVGAYGGKKHIMSNISPLGDVYQAGTLSGNPLAMNMGYNLITKLKDNRNIYKELEKKAIKLENGLNDIIDNLNIDCHVNRIKGMICLFFGKGPFTNYDDVKECDTEKYSIFFKKMIEEGILLPPSQFEGWFITYAHSDEDIEITIEAANKALKNTYNIK</sequence>
<comment type="catalytic activity">
    <reaction evidence="1 8">
        <text>(S)-4-amino-5-oxopentanoate = 5-aminolevulinate</text>
        <dbReference type="Rhea" id="RHEA:14265"/>
        <dbReference type="ChEBI" id="CHEBI:57501"/>
        <dbReference type="ChEBI" id="CHEBI:356416"/>
        <dbReference type="EC" id="5.4.3.8"/>
    </reaction>
</comment>
<comment type="similarity">
    <text evidence="4 8">Belongs to the class-III pyridoxal-phosphate-dependent aminotransferase family. HemL subfamily.</text>
</comment>
<evidence type="ECO:0000256" key="8">
    <source>
        <dbReference type="HAMAP-Rule" id="MF_00375"/>
    </source>
</evidence>
<evidence type="ECO:0000256" key="7">
    <source>
        <dbReference type="ARBA" id="ARBA00023244"/>
    </source>
</evidence>
<dbReference type="EC" id="5.4.3.8" evidence="8"/>
<dbReference type="InterPro" id="IPR004639">
    <property type="entry name" value="4pyrrol_synth_GluAld_NH2Trfase"/>
</dbReference>
<dbReference type="InterPro" id="IPR015421">
    <property type="entry name" value="PyrdxlP-dep_Trfase_major"/>
</dbReference>
<evidence type="ECO:0000256" key="6">
    <source>
        <dbReference type="ARBA" id="ARBA00023235"/>
    </source>
</evidence>
<dbReference type="GO" id="GO:0042286">
    <property type="term" value="F:glutamate-1-semialdehyde 2,1-aminomutase activity"/>
    <property type="evidence" value="ECO:0007669"/>
    <property type="project" value="UniProtKB-UniRule"/>
</dbReference>
<comment type="cofactor">
    <cofactor evidence="2 8">
        <name>pyridoxal 5'-phosphate</name>
        <dbReference type="ChEBI" id="CHEBI:597326"/>
    </cofactor>
</comment>
<dbReference type="InterPro" id="IPR049704">
    <property type="entry name" value="Aminotrans_3_PPA_site"/>
</dbReference>
<keyword evidence="7 8" id="KW-0627">Porphyrin biosynthesis</keyword>
<keyword evidence="11" id="KW-1185">Reference proteome</keyword>
<accession>A0A942Z8E3</accession>
<gene>
    <name evidence="8 10" type="primary">hemL</name>
    <name evidence="10" type="ORF">GOQ27_05440</name>
</gene>
<dbReference type="PANTHER" id="PTHR43713">
    <property type="entry name" value="GLUTAMATE-1-SEMIALDEHYDE 2,1-AMINOMUTASE"/>
    <property type="match status" value="1"/>
</dbReference>
<comment type="caution">
    <text evidence="10">The sequence shown here is derived from an EMBL/GenBank/DDBJ whole genome shotgun (WGS) entry which is preliminary data.</text>
</comment>
<dbReference type="FunFam" id="3.40.640.10:FF:000021">
    <property type="entry name" value="Glutamate-1-semialdehyde 2,1-aminomutase"/>
    <property type="match status" value="1"/>
</dbReference>
<dbReference type="PROSITE" id="PS00600">
    <property type="entry name" value="AA_TRANSFER_CLASS_3"/>
    <property type="match status" value="1"/>
</dbReference>
<dbReference type="AlphaFoldDB" id="A0A942Z8E3"/>